<dbReference type="InterPro" id="IPR029000">
    <property type="entry name" value="Cyclophilin-like_dom_sf"/>
</dbReference>
<evidence type="ECO:0000313" key="1">
    <source>
        <dbReference type="EMBL" id="KAG0689535.1"/>
    </source>
</evidence>
<protein>
    <submittedName>
        <fullName evidence="1">Uncharacterized protein</fullName>
    </submittedName>
</protein>
<evidence type="ECO:0000313" key="2">
    <source>
        <dbReference type="Proteomes" id="UP000697127"/>
    </source>
</evidence>
<accession>A0A9P6WLV5</accession>
<name>A0A9P6WLV5_9ASCO</name>
<gene>
    <name evidence="1" type="ORF">C6P40_004873</name>
</gene>
<dbReference type="Proteomes" id="UP000697127">
    <property type="component" value="Unassembled WGS sequence"/>
</dbReference>
<organism evidence="1 2">
    <name type="scientific">Pichia californica</name>
    <dbReference type="NCBI Taxonomy" id="460514"/>
    <lineage>
        <taxon>Eukaryota</taxon>
        <taxon>Fungi</taxon>
        <taxon>Dikarya</taxon>
        <taxon>Ascomycota</taxon>
        <taxon>Saccharomycotina</taxon>
        <taxon>Pichiomycetes</taxon>
        <taxon>Pichiales</taxon>
        <taxon>Pichiaceae</taxon>
        <taxon>Pichia</taxon>
    </lineage>
</organism>
<dbReference type="SUPFAM" id="SSF50891">
    <property type="entry name" value="Cyclophilin-like"/>
    <property type="match status" value="1"/>
</dbReference>
<dbReference type="EMBL" id="PUHW01000074">
    <property type="protein sequence ID" value="KAG0689535.1"/>
    <property type="molecule type" value="Genomic_DNA"/>
</dbReference>
<reference evidence="1" key="1">
    <citation type="submission" date="2020-11" db="EMBL/GenBank/DDBJ databases">
        <title>Kefir isolates.</title>
        <authorList>
            <person name="Marcisauskas S."/>
            <person name="Kim Y."/>
            <person name="Blasche S."/>
        </authorList>
    </citation>
    <scope>NUCLEOTIDE SEQUENCE</scope>
    <source>
        <strain evidence="1">Olga-1</strain>
    </source>
</reference>
<dbReference type="Gene3D" id="2.40.100.10">
    <property type="entry name" value="Cyclophilin-like"/>
    <property type="match status" value="1"/>
</dbReference>
<sequence>MPRYFLEFVNLQNTKDNESQPSSILVTIKLFSNSLPNLTSQIAELFFNESKDKVSYKKSQVTRVISPEYIIQFGKPVRRNKDKLNLKLICDSIDEKFNKHIIGRQGLLCLAEKPRDSEVSIELFICFVPWGKYPELDGFIVIGECKEWKELRDWSSKIKVKSSFNENIQSFEIPSGDGVWINRCGRLLENLNDGKDSDSFKTLEKKRKKTTSPGKVRAIDIMFKKTRTK</sequence>
<dbReference type="AlphaFoldDB" id="A0A9P6WLV5"/>
<proteinExistence type="predicted"/>
<dbReference type="OrthoDB" id="442970at2759"/>
<keyword evidence="2" id="KW-1185">Reference proteome</keyword>
<comment type="caution">
    <text evidence="1">The sequence shown here is derived from an EMBL/GenBank/DDBJ whole genome shotgun (WGS) entry which is preliminary data.</text>
</comment>